<dbReference type="Proteomes" id="UP000077069">
    <property type="component" value="Unassembled WGS sequence"/>
</dbReference>
<keyword evidence="4 5" id="KW-0472">Membrane</keyword>
<evidence type="ECO:0000313" key="7">
    <source>
        <dbReference type="Proteomes" id="UP000077069"/>
    </source>
</evidence>
<organism evidence="6 7">
    <name type="scientific">Paraphaeosphaeria sporulosa</name>
    <dbReference type="NCBI Taxonomy" id="1460663"/>
    <lineage>
        <taxon>Eukaryota</taxon>
        <taxon>Fungi</taxon>
        <taxon>Dikarya</taxon>
        <taxon>Ascomycota</taxon>
        <taxon>Pezizomycotina</taxon>
        <taxon>Dothideomycetes</taxon>
        <taxon>Pleosporomycetidae</taxon>
        <taxon>Pleosporales</taxon>
        <taxon>Massarineae</taxon>
        <taxon>Didymosphaeriaceae</taxon>
        <taxon>Paraphaeosphaeria</taxon>
    </lineage>
</organism>
<keyword evidence="7" id="KW-1185">Reference proteome</keyword>
<accession>A0A177CXH9</accession>
<dbReference type="EMBL" id="KV441548">
    <property type="protein sequence ID" value="OAG12274.1"/>
    <property type="molecule type" value="Genomic_DNA"/>
</dbReference>
<evidence type="ECO:0008006" key="8">
    <source>
        <dbReference type="Google" id="ProtNLM"/>
    </source>
</evidence>
<name>A0A177CXH9_9PLEO</name>
<dbReference type="STRING" id="1460663.A0A177CXH9"/>
<dbReference type="RefSeq" id="XP_018042639.1">
    <property type="nucleotide sequence ID" value="XM_018173795.1"/>
</dbReference>
<feature type="transmembrane region" description="Helical" evidence="5">
    <location>
        <begin position="71"/>
        <end position="96"/>
    </location>
</feature>
<feature type="transmembrane region" description="Helical" evidence="5">
    <location>
        <begin position="186"/>
        <end position="207"/>
    </location>
</feature>
<sequence length="230" mass="25942">CAVEESIYRYHPSLPANAAFAALFLIATIVHFVLGLRWKTPWVMWCTVLSCTHEVAGYIARVLLYINPWNFGAFITQILCITQAPVFYCAAIYVMLGQRHVHTGHQLLRLRPRTLPCQVFRVNISSLRNRLSAASSGDDNNGVRIAMAGLIFQVVTLVAFSALFADLIFRLLSYEHAKKLTRRDGLFFVFLILAILLTLVGCTFRAYELKEGYKGELITHEDLFIALEGV</sequence>
<feature type="transmembrane region" description="Helical" evidence="5">
    <location>
        <begin position="16"/>
        <end position="36"/>
    </location>
</feature>
<keyword evidence="3 5" id="KW-1133">Transmembrane helix</keyword>
<keyword evidence="2 5" id="KW-0812">Transmembrane</keyword>
<evidence type="ECO:0000313" key="6">
    <source>
        <dbReference type="EMBL" id="OAG12274.1"/>
    </source>
</evidence>
<dbReference type="PANTHER" id="PTHR31465:SF9">
    <property type="entry name" value="SPHINGOID LONG-CHAIN BASE TRANSPORTER RSB1"/>
    <property type="match status" value="1"/>
</dbReference>
<dbReference type="InterPro" id="IPR007568">
    <property type="entry name" value="RTA1"/>
</dbReference>
<comment type="subcellular location">
    <subcellularLocation>
        <location evidence="1">Membrane</location>
        <topology evidence="1">Multi-pass membrane protein</topology>
    </subcellularLocation>
</comment>
<dbReference type="InParanoid" id="A0A177CXH9"/>
<feature type="transmembrane region" description="Helical" evidence="5">
    <location>
        <begin position="145"/>
        <end position="165"/>
    </location>
</feature>
<reference evidence="6 7" key="1">
    <citation type="submission" date="2016-05" db="EMBL/GenBank/DDBJ databases">
        <title>Comparative analysis of secretome profiles of manganese(II)-oxidizing ascomycete fungi.</title>
        <authorList>
            <consortium name="DOE Joint Genome Institute"/>
            <person name="Zeiner C.A."/>
            <person name="Purvine S.O."/>
            <person name="Zink E.M."/>
            <person name="Wu S."/>
            <person name="Pasa-Tolic L."/>
            <person name="Chaput D.L."/>
            <person name="Haridas S."/>
            <person name="Grigoriev I.V."/>
            <person name="Santelli C.M."/>
            <person name="Hansel C.M."/>
        </authorList>
    </citation>
    <scope>NUCLEOTIDE SEQUENCE [LARGE SCALE GENOMIC DNA]</scope>
    <source>
        <strain evidence="6 7">AP3s5-JAC2a</strain>
    </source>
</reference>
<gene>
    <name evidence="6" type="ORF">CC84DRAFT_1078291</name>
</gene>
<evidence type="ECO:0000256" key="1">
    <source>
        <dbReference type="ARBA" id="ARBA00004141"/>
    </source>
</evidence>
<dbReference type="GO" id="GO:0005886">
    <property type="term" value="C:plasma membrane"/>
    <property type="evidence" value="ECO:0007669"/>
    <property type="project" value="TreeGrafter"/>
</dbReference>
<evidence type="ECO:0000256" key="2">
    <source>
        <dbReference type="ARBA" id="ARBA00022692"/>
    </source>
</evidence>
<protein>
    <recommendedName>
        <fullName evidence="8">RTA1 like protein</fullName>
    </recommendedName>
</protein>
<dbReference type="OrthoDB" id="4521223at2759"/>
<dbReference type="GO" id="GO:0000324">
    <property type="term" value="C:fungal-type vacuole"/>
    <property type="evidence" value="ECO:0007669"/>
    <property type="project" value="TreeGrafter"/>
</dbReference>
<evidence type="ECO:0000256" key="5">
    <source>
        <dbReference type="SAM" id="Phobius"/>
    </source>
</evidence>
<dbReference type="AlphaFoldDB" id="A0A177CXH9"/>
<evidence type="ECO:0000256" key="4">
    <source>
        <dbReference type="ARBA" id="ARBA00023136"/>
    </source>
</evidence>
<feature type="non-terminal residue" evidence="6">
    <location>
        <position position="1"/>
    </location>
</feature>
<evidence type="ECO:0000256" key="3">
    <source>
        <dbReference type="ARBA" id="ARBA00022989"/>
    </source>
</evidence>
<dbReference type="PANTHER" id="PTHR31465">
    <property type="entry name" value="PROTEIN RTA1-RELATED"/>
    <property type="match status" value="1"/>
</dbReference>
<dbReference type="GeneID" id="28757281"/>
<dbReference type="Pfam" id="PF04479">
    <property type="entry name" value="RTA1"/>
    <property type="match status" value="1"/>
</dbReference>
<proteinExistence type="predicted"/>